<proteinExistence type="predicted"/>
<evidence type="ECO:0000313" key="2">
    <source>
        <dbReference type="Proteomes" id="UP000007015"/>
    </source>
</evidence>
<dbReference type="EMBL" id="CM000126">
    <property type="protein sequence ID" value="EEC71640.1"/>
    <property type="molecule type" value="Genomic_DNA"/>
</dbReference>
<organism evidence="1 2">
    <name type="scientific">Oryza sativa subsp. indica</name>
    <name type="common">Rice</name>
    <dbReference type="NCBI Taxonomy" id="39946"/>
    <lineage>
        <taxon>Eukaryota</taxon>
        <taxon>Viridiplantae</taxon>
        <taxon>Streptophyta</taxon>
        <taxon>Embryophyta</taxon>
        <taxon>Tracheophyta</taxon>
        <taxon>Spermatophyta</taxon>
        <taxon>Magnoliopsida</taxon>
        <taxon>Liliopsida</taxon>
        <taxon>Poales</taxon>
        <taxon>Poaceae</taxon>
        <taxon>BOP clade</taxon>
        <taxon>Oryzoideae</taxon>
        <taxon>Oryzeae</taxon>
        <taxon>Oryzinae</taxon>
        <taxon>Oryza</taxon>
        <taxon>Oryza sativa</taxon>
    </lineage>
</organism>
<protein>
    <submittedName>
        <fullName evidence="1">Uncharacterized protein</fullName>
    </submittedName>
</protein>
<accession>B8AAV1</accession>
<keyword evidence="2" id="KW-1185">Reference proteome</keyword>
<dbReference type="Gramene" id="BGIOSGA004610-TA">
    <property type="protein sequence ID" value="BGIOSGA004610-PA"/>
    <property type="gene ID" value="BGIOSGA004610"/>
</dbReference>
<dbReference type="AlphaFoldDB" id="B8AAV1"/>
<reference evidence="1 2" key="1">
    <citation type="journal article" date="2005" name="PLoS Biol.">
        <title>The genomes of Oryza sativa: a history of duplications.</title>
        <authorList>
            <person name="Yu J."/>
            <person name="Wang J."/>
            <person name="Lin W."/>
            <person name="Li S."/>
            <person name="Li H."/>
            <person name="Zhou J."/>
            <person name="Ni P."/>
            <person name="Dong W."/>
            <person name="Hu S."/>
            <person name="Zeng C."/>
            <person name="Zhang J."/>
            <person name="Zhang Y."/>
            <person name="Li R."/>
            <person name="Xu Z."/>
            <person name="Li S."/>
            <person name="Li X."/>
            <person name="Zheng H."/>
            <person name="Cong L."/>
            <person name="Lin L."/>
            <person name="Yin J."/>
            <person name="Geng J."/>
            <person name="Li G."/>
            <person name="Shi J."/>
            <person name="Liu J."/>
            <person name="Lv H."/>
            <person name="Li J."/>
            <person name="Wang J."/>
            <person name="Deng Y."/>
            <person name="Ran L."/>
            <person name="Shi X."/>
            <person name="Wang X."/>
            <person name="Wu Q."/>
            <person name="Li C."/>
            <person name="Ren X."/>
            <person name="Wang J."/>
            <person name="Wang X."/>
            <person name="Li D."/>
            <person name="Liu D."/>
            <person name="Zhang X."/>
            <person name="Ji Z."/>
            <person name="Zhao W."/>
            <person name="Sun Y."/>
            <person name="Zhang Z."/>
            <person name="Bao J."/>
            <person name="Han Y."/>
            <person name="Dong L."/>
            <person name="Ji J."/>
            <person name="Chen P."/>
            <person name="Wu S."/>
            <person name="Liu J."/>
            <person name="Xiao Y."/>
            <person name="Bu D."/>
            <person name="Tan J."/>
            <person name="Yang L."/>
            <person name="Ye C."/>
            <person name="Zhang J."/>
            <person name="Xu J."/>
            <person name="Zhou Y."/>
            <person name="Yu Y."/>
            <person name="Zhang B."/>
            <person name="Zhuang S."/>
            <person name="Wei H."/>
            <person name="Liu B."/>
            <person name="Lei M."/>
            <person name="Yu H."/>
            <person name="Li Y."/>
            <person name="Xu H."/>
            <person name="Wei S."/>
            <person name="He X."/>
            <person name="Fang L."/>
            <person name="Zhang Z."/>
            <person name="Zhang Y."/>
            <person name="Huang X."/>
            <person name="Su Z."/>
            <person name="Tong W."/>
            <person name="Li J."/>
            <person name="Tong Z."/>
            <person name="Li S."/>
            <person name="Ye J."/>
            <person name="Wang L."/>
            <person name="Fang L."/>
            <person name="Lei T."/>
            <person name="Chen C."/>
            <person name="Chen H."/>
            <person name="Xu Z."/>
            <person name="Li H."/>
            <person name="Huang H."/>
            <person name="Zhang F."/>
            <person name="Xu H."/>
            <person name="Li N."/>
            <person name="Zhao C."/>
            <person name="Li S."/>
            <person name="Dong L."/>
            <person name="Huang Y."/>
            <person name="Li L."/>
            <person name="Xi Y."/>
            <person name="Qi Q."/>
            <person name="Li W."/>
            <person name="Zhang B."/>
            <person name="Hu W."/>
            <person name="Zhang Y."/>
            <person name="Tian X."/>
            <person name="Jiao Y."/>
            <person name="Liang X."/>
            <person name="Jin J."/>
            <person name="Gao L."/>
            <person name="Zheng W."/>
            <person name="Hao B."/>
            <person name="Liu S."/>
            <person name="Wang W."/>
            <person name="Yuan L."/>
            <person name="Cao M."/>
            <person name="McDermott J."/>
            <person name="Samudrala R."/>
            <person name="Wang J."/>
            <person name="Wong G.K."/>
            <person name="Yang H."/>
        </authorList>
    </citation>
    <scope>NUCLEOTIDE SEQUENCE [LARGE SCALE GENOMIC DNA]</scope>
    <source>
        <strain evidence="2">cv. 93-11</strain>
    </source>
</reference>
<sequence>MGKAPTQWRCTSSHTAWRPPIGYNACARHGWAEQASRRRRRREYVTFVGAGDDGRRRMAAAAATVLRLVELDLIRAVDVAQSATSVRAIGQGTPVPSADVEGGRGWQVAAAVRGGGMVGHPWAEHAWGSPSSSSSNRNHLSWLLTLPSESELWP</sequence>
<dbReference type="HOGENOM" id="CLU_1707196_0_0_1"/>
<name>B8AAV1_ORYSI</name>
<gene>
    <name evidence="1" type="ORF">OsI_04072</name>
</gene>
<evidence type="ECO:0000313" key="1">
    <source>
        <dbReference type="EMBL" id="EEC71640.1"/>
    </source>
</evidence>
<dbReference type="Proteomes" id="UP000007015">
    <property type="component" value="Chromosome 1"/>
</dbReference>